<protein>
    <submittedName>
        <fullName evidence="2">Uncharacterized protein</fullName>
    </submittedName>
</protein>
<reference evidence="2 3" key="1">
    <citation type="submission" date="2018-09" db="EMBL/GenBank/DDBJ databases">
        <title>Draft genome sequence of Rhodopseudomonas palustris 2.1.18.</title>
        <authorList>
            <person name="Robertson S.L."/>
            <person name="Meyer T.E."/>
            <person name="Kyndt J.A."/>
        </authorList>
    </citation>
    <scope>NUCLEOTIDE SEQUENCE [LARGE SCALE GENOMIC DNA]</scope>
    <source>
        <strain evidence="2 3">2.1.18</strain>
    </source>
</reference>
<keyword evidence="1" id="KW-1133">Transmembrane helix</keyword>
<evidence type="ECO:0000313" key="3">
    <source>
        <dbReference type="Proteomes" id="UP000285523"/>
    </source>
</evidence>
<keyword evidence="1" id="KW-0812">Transmembrane</keyword>
<organism evidence="2 3">
    <name type="scientific">Rhodopseudomonas palustris</name>
    <dbReference type="NCBI Taxonomy" id="1076"/>
    <lineage>
        <taxon>Bacteria</taxon>
        <taxon>Pseudomonadati</taxon>
        <taxon>Pseudomonadota</taxon>
        <taxon>Alphaproteobacteria</taxon>
        <taxon>Hyphomicrobiales</taxon>
        <taxon>Nitrobacteraceae</taxon>
        <taxon>Rhodopseudomonas</taxon>
    </lineage>
</organism>
<evidence type="ECO:0000313" key="2">
    <source>
        <dbReference type="EMBL" id="RJF75509.1"/>
    </source>
</evidence>
<evidence type="ECO:0000256" key="1">
    <source>
        <dbReference type="SAM" id="Phobius"/>
    </source>
</evidence>
<accession>A0A418VHK4</accession>
<sequence length="60" mass="6791">MQDQAVPISSPDRSRPHARRIPSVLIYVGFAALSTLATFPAWRVYAFGLNLDDLLRLRCF</sequence>
<keyword evidence="1" id="KW-0472">Membrane</keyword>
<dbReference type="Proteomes" id="UP000285523">
    <property type="component" value="Unassembled WGS sequence"/>
</dbReference>
<comment type="caution">
    <text evidence="2">The sequence shown here is derived from an EMBL/GenBank/DDBJ whole genome shotgun (WGS) entry which is preliminary data.</text>
</comment>
<proteinExistence type="predicted"/>
<gene>
    <name evidence="2" type="ORF">D4Q52_10075</name>
</gene>
<dbReference type="EMBL" id="QYYD01000008">
    <property type="protein sequence ID" value="RJF75509.1"/>
    <property type="molecule type" value="Genomic_DNA"/>
</dbReference>
<name>A0A418VHK4_RHOPL</name>
<dbReference type="AlphaFoldDB" id="A0A418VHK4"/>
<feature type="transmembrane region" description="Helical" evidence="1">
    <location>
        <begin position="21"/>
        <end position="42"/>
    </location>
</feature>